<keyword evidence="5 6" id="KW-0143">Chaperone</keyword>
<dbReference type="PANTHER" id="PTHR36918">
    <property type="match status" value="1"/>
</dbReference>
<dbReference type="HAMAP" id="MF_00821">
    <property type="entry name" value="SecB"/>
    <property type="match status" value="1"/>
</dbReference>
<dbReference type="GO" id="GO:0015031">
    <property type="term" value="P:protein transport"/>
    <property type="evidence" value="ECO:0007669"/>
    <property type="project" value="UniProtKB-UniRule"/>
</dbReference>
<evidence type="ECO:0000256" key="7">
    <source>
        <dbReference type="SAM" id="MobiDB-lite"/>
    </source>
</evidence>
<evidence type="ECO:0000313" key="9">
    <source>
        <dbReference type="Proteomes" id="UP001142610"/>
    </source>
</evidence>
<proteinExistence type="inferred from homology"/>
<evidence type="ECO:0000256" key="1">
    <source>
        <dbReference type="ARBA" id="ARBA00009990"/>
    </source>
</evidence>
<dbReference type="GO" id="GO:0051082">
    <property type="term" value="F:unfolded protein binding"/>
    <property type="evidence" value="ECO:0007669"/>
    <property type="project" value="InterPro"/>
</dbReference>
<dbReference type="Proteomes" id="UP001142610">
    <property type="component" value="Unassembled WGS sequence"/>
</dbReference>
<evidence type="ECO:0000256" key="2">
    <source>
        <dbReference type="ARBA" id="ARBA00022448"/>
    </source>
</evidence>
<dbReference type="InterPro" id="IPR035958">
    <property type="entry name" value="SecB-like_sf"/>
</dbReference>
<evidence type="ECO:0000256" key="3">
    <source>
        <dbReference type="ARBA" id="ARBA00022927"/>
    </source>
</evidence>
<accession>A0A9X2L6Q5</accession>
<keyword evidence="4 6" id="KW-0811">Translocation</keyword>
<dbReference type="Pfam" id="PF02556">
    <property type="entry name" value="SecB"/>
    <property type="match status" value="1"/>
</dbReference>
<dbReference type="PANTHER" id="PTHR36918:SF1">
    <property type="entry name" value="PROTEIN-EXPORT PROTEIN SECB"/>
    <property type="match status" value="1"/>
</dbReference>
<keyword evidence="6" id="KW-0963">Cytoplasm</keyword>
<dbReference type="GO" id="GO:0051262">
    <property type="term" value="P:protein tetramerization"/>
    <property type="evidence" value="ECO:0007669"/>
    <property type="project" value="InterPro"/>
</dbReference>
<keyword evidence="2 6" id="KW-0813">Transport</keyword>
<sequence>MSDTPQEPQNPEAPVQGEGGQPMMRVLTQYLKDLSFESPAAPQSLAAGATSPNMEVAVDVNARALGENRYEVELSCSATARREGNIIYVCEANYAGLFQIENVPQERMEPVLLVDAPYMLFPFVRQVVAQSTRDGGFLPLLLEPLDFMGMYQQQRAAAAQQGGQAPIADA</sequence>
<dbReference type="InterPro" id="IPR003708">
    <property type="entry name" value="SecB"/>
</dbReference>
<dbReference type="NCBIfam" id="TIGR00809">
    <property type="entry name" value="secB"/>
    <property type="match status" value="1"/>
</dbReference>
<dbReference type="EMBL" id="JANIBC010000001">
    <property type="protein sequence ID" value="MCQ8184003.1"/>
    <property type="molecule type" value="Genomic_DNA"/>
</dbReference>
<comment type="caution">
    <text evidence="8">The sequence shown here is derived from an EMBL/GenBank/DDBJ whole genome shotgun (WGS) entry which is preliminary data.</text>
</comment>
<dbReference type="SUPFAM" id="SSF54611">
    <property type="entry name" value="SecB-like"/>
    <property type="match status" value="1"/>
</dbReference>
<protein>
    <recommendedName>
        <fullName evidence="6">Protein-export protein SecB</fullName>
    </recommendedName>
</protein>
<reference evidence="8" key="1">
    <citation type="submission" date="2022-07" db="EMBL/GenBank/DDBJ databases">
        <title>Parvularcula maris sp. nov., an algicidal bacterium isolated from seawater.</title>
        <authorList>
            <person name="Li F."/>
        </authorList>
    </citation>
    <scope>NUCLEOTIDE SEQUENCE</scope>
    <source>
        <strain evidence="8">BGMRC 0090</strain>
    </source>
</reference>
<gene>
    <name evidence="6 8" type="primary">secB</name>
    <name evidence="8" type="ORF">NOG11_01250</name>
</gene>
<dbReference type="AlphaFoldDB" id="A0A9X2L6Q5"/>
<dbReference type="Gene3D" id="3.10.420.10">
    <property type="entry name" value="SecB-like"/>
    <property type="match status" value="1"/>
</dbReference>
<keyword evidence="3 6" id="KW-0653">Protein transport</keyword>
<evidence type="ECO:0000256" key="5">
    <source>
        <dbReference type="ARBA" id="ARBA00023186"/>
    </source>
</evidence>
<dbReference type="GO" id="GO:0005737">
    <property type="term" value="C:cytoplasm"/>
    <property type="evidence" value="ECO:0007669"/>
    <property type="project" value="UniProtKB-SubCell"/>
</dbReference>
<feature type="region of interest" description="Disordered" evidence="7">
    <location>
        <begin position="1"/>
        <end position="22"/>
    </location>
</feature>
<comment type="similarity">
    <text evidence="1 6">Belongs to the SecB family.</text>
</comment>
<organism evidence="8 9">
    <name type="scientific">Parvularcula maris</name>
    <dbReference type="NCBI Taxonomy" id="2965077"/>
    <lineage>
        <taxon>Bacteria</taxon>
        <taxon>Pseudomonadati</taxon>
        <taxon>Pseudomonadota</taxon>
        <taxon>Alphaproteobacteria</taxon>
        <taxon>Parvularculales</taxon>
        <taxon>Parvularculaceae</taxon>
        <taxon>Parvularcula</taxon>
    </lineage>
</organism>
<evidence type="ECO:0000256" key="6">
    <source>
        <dbReference type="HAMAP-Rule" id="MF_00821"/>
    </source>
</evidence>
<dbReference type="NCBIfam" id="NF004392">
    <property type="entry name" value="PRK05751.1-3"/>
    <property type="match status" value="1"/>
</dbReference>
<name>A0A9X2L6Q5_9PROT</name>
<keyword evidence="9" id="KW-1185">Reference proteome</keyword>
<comment type="subunit">
    <text evidence="6">Homotetramer, a dimer of dimers. One homotetramer interacts with 1 SecA dimer.</text>
</comment>
<evidence type="ECO:0000313" key="8">
    <source>
        <dbReference type="EMBL" id="MCQ8184003.1"/>
    </source>
</evidence>
<dbReference type="RefSeq" id="WP_256617808.1">
    <property type="nucleotide sequence ID" value="NZ_JANIBC010000001.1"/>
</dbReference>
<dbReference type="PRINTS" id="PR01594">
    <property type="entry name" value="SECBCHAPRONE"/>
</dbReference>
<dbReference type="GO" id="GO:0006457">
    <property type="term" value="P:protein folding"/>
    <property type="evidence" value="ECO:0007669"/>
    <property type="project" value="UniProtKB-UniRule"/>
</dbReference>
<comment type="subcellular location">
    <subcellularLocation>
        <location evidence="6">Cytoplasm</location>
    </subcellularLocation>
</comment>
<evidence type="ECO:0000256" key="4">
    <source>
        <dbReference type="ARBA" id="ARBA00023010"/>
    </source>
</evidence>
<comment type="function">
    <text evidence="6">One of the proteins required for the normal export of preproteins out of the cell cytoplasm. It is a molecular chaperone that binds to a subset of precursor proteins, maintaining them in a translocation-competent state. It also specifically binds to its receptor SecA.</text>
</comment>